<dbReference type="RefSeq" id="WP_318953536.1">
    <property type="nucleotide sequence ID" value="NZ_CP137555.1"/>
</dbReference>
<evidence type="ECO:0008006" key="4">
    <source>
        <dbReference type="Google" id="ProtNLM"/>
    </source>
</evidence>
<reference evidence="2 3" key="1">
    <citation type="submission" date="2023-10" db="EMBL/GenBank/DDBJ databases">
        <title>Description of Microbulbifer bruguierae sp. nov., isolated from the sediments of mangrove plant Bruguiera sexangula and comparative genomic analyses of the genus Microbulbifer.</title>
        <authorList>
            <person name="Long M."/>
        </authorList>
    </citation>
    <scope>NUCLEOTIDE SEQUENCE [LARGE SCALE GENOMIC DNA]</scope>
    <source>
        <strain evidence="2 3">SPO729</strain>
    </source>
</reference>
<keyword evidence="3" id="KW-1185">Reference proteome</keyword>
<accession>A0AAU0MWI0</accession>
<evidence type="ECO:0000313" key="2">
    <source>
        <dbReference type="EMBL" id="WOX05062.1"/>
    </source>
</evidence>
<dbReference type="Gene3D" id="3.40.1000.10">
    <property type="entry name" value="Mog1/PsbP, alpha/beta/alpha sandwich"/>
    <property type="match status" value="1"/>
</dbReference>
<organism evidence="2 3">
    <name type="scientific">Microbulbifer pacificus</name>
    <dbReference type="NCBI Taxonomy" id="407164"/>
    <lineage>
        <taxon>Bacteria</taxon>
        <taxon>Pseudomonadati</taxon>
        <taxon>Pseudomonadota</taxon>
        <taxon>Gammaproteobacteria</taxon>
        <taxon>Cellvibrionales</taxon>
        <taxon>Microbulbiferaceae</taxon>
        <taxon>Microbulbifer</taxon>
    </lineage>
</organism>
<proteinExistence type="predicted"/>
<dbReference type="AlphaFoldDB" id="A0AAU0MWI0"/>
<dbReference type="KEGG" id="mpaf:R5R33_15135"/>
<keyword evidence="1" id="KW-0732">Signal</keyword>
<sequence length="151" mass="17104">MRKIAFLISLLILSFGVVAKDVAVQPEGSGWKITKPKEWKLQADDDLWSFYRENGAGALQISIYKFKSTISEQQFLSIAEENNLSGAPLDVIQVQSFPALTAKYVDSGVYWKVWYIAIDNEFLFITYNCEVKNKALEEKAINAMVQSIRKA</sequence>
<feature type="chain" id="PRO_5044006613" description="DUF3805 domain-containing protein" evidence="1">
    <location>
        <begin position="20"/>
        <end position="151"/>
    </location>
</feature>
<evidence type="ECO:0000313" key="3">
    <source>
        <dbReference type="Proteomes" id="UP001302477"/>
    </source>
</evidence>
<gene>
    <name evidence="2" type="ORF">R5R33_15135</name>
</gene>
<evidence type="ECO:0000256" key="1">
    <source>
        <dbReference type="SAM" id="SignalP"/>
    </source>
</evidence>
<protein>
    <recommendedName>
        <fullName evidence="4">DUF3805 domain-containing protein</fullName>
    </recommendedName>
</protein>
<feature type="signal peptide" evidence="1">
    <location>
        <begin position="1"/>
        <end position="19"/>
    </location>
</feature>
<dbReference type="EMBL" id="CP137555">
    <property type="protein sequence ID" value="WOX05062.1"/>
    <property type="molecule type" value="Genomic_DNA"/>
</dbReference>
<dbReference type="Proteomes" id="UP001302477">
    <property type="component" value="Chromosome"/>
</dbReference>
<name>A0AAU0MWI0_9GAMM</name>